<name>A0A2I0UJX6_LIMLA</name>
<organism evidence="1 2">
    <name type="scientific">Limosa lapponica baueri</name>
    <dbReference type="NCBI Taxonomy" id="1758121"/>
    <lineage>
        <taxon>Eukaryota</taxon>
        <taxon>Metazoa</taxon>
        <taxon>Chordata</taxon>
        <taxon>Craniata</taxon>
        <taxon>Vertebrata</taxon>
        <taxon>Euteleostomi</taxon>
        <taxon>Archelosauria</taxon>
        <taxon>Archosauria</taxon>
        <taxon>Dinosauria</taxon>
        <taxon>Saurischia</taxon>
        <taxon>Theropoda</taxon>
        <taxon>Coelurosauria</taxon>
        <taxon>Aves</taxon>
        <taxon>Neognathae</taxon>
        <taxon>Neoaves</taxon>
        <taxon>Charadriiformes</taxon>
        <taxon>Scolopacidae</taxon>
        <taxon>Limosa</taxon>
    </lineage>
</organism>
<reference evidence="2" key="2">
    <citation type="submission" date="2017-12" db="EMBL/GenBank/DDBJ databases">
        <title>Genome sequence of the Bar-tailed Godwit (Limosa lapponica baueri).</title>
        <authorList>
            <person name="Lima N.C.B."/>
            <person name="Parody-Merino A.M."/>
            <person name="Battley P.F."/>
            <person name="Fidler A.E."/>
            <person name="Prosdocimi F."/>
        </authorList>
    </citation>
    <scope>NUCLEOTIDE SEQUENCE [LARGE SCALE GENOMIC DNA]</scope>
</reference>
<dbReference type="Proteomes" id="UP000233556">
    <property type="component" value="Unassembled WGS sequence"/>
</dbReference>
<proteinExistence type="predicted"/>
<evidence type="ECO:0000313" key="1">
    <source>
        <dbReference type="EMBL" id="PKU46350.1"/>
    </source>
</evidence>
<dbReference type="OrthoDB" id="10521051at2759"/>
<evidence type="ECO:0000313" key="2">
    <source>
        <dbReference type="Proteomes" id="UP000233556"/>
    </source>
</evidence>
<protein>
    <submittedName>
        <fullName evidence="1">Rna-directed dna polymerase from mobile element jockey-like</fullName>
    </submittedName>
</protein>
<accession>A0A2I0UJX6</accession>
<keyword evidence="1" id="KW-0548">Nucleotidyltransferase</keyword>
<reference evidence="2" key="1">
    <citation type="submission" date="2017-11" db="EMBL/GenBank/DDBJ databases">
        <authorList>
            <person name="Lima N.C."/>
            <person name="Parody-Merino A.M."/>
            <person name="Battley P.F."/>
            <person name="Fidler A.E."/>
            <person name="Prosdocimi F."/>
        </authorList>
    </citation>
    <scope>NUCLEOTIDE SEQUENCE [LARGE SCALE GENOMIC DNA]</scope>
</reference>
<gene>
    <name evidence="1" type="ORF">llap_3328</name>
</gene>
<dbReference type="AlphaFoldDB" id="A0A2I0UJX6"/>
<dbReference type="GO" id="GO:0003964">
    <property type="term" value="F:RNA-directed DNA polymerase activity"/>
    <property type="evidence" value="ECO:0007669"/>
    <property type="project" value="UniProtKB-KW"/>
</dbReference>
<keyword evidence="2" id="KW-1185">Reference proteome</keyword>
<keyword evidence="1" id="KW-0808">Transferase</keyword>
<dbReference type="EMBL" id="KZ505714">
    <property type="protein sequence ID" value="PKU46350.1"/>
    <property type="molecule type" value="Genomic_DNA"/>
</dbReference>
<sequence length="79" mass="8929">MLVVPQWGVRILLLNPSFFTVYMLTNSNGSSSVKRDLGLLVDKKLKMSEQCAVAKKANRMLDCIYKVITSRDKEVIIPL</sequence>
<keyword evidence="1" id="KW-0695">RNA-directed DNA polymerase</keyword>